<organism evidence="2 3">
    <name type="scientific">Gossypium laxum</name>
    <dbReference type="NCBI Taxonomy" id="34288"/>
    <lineage>
        <taxon>Eukaryota</taxon>
        <taxon>Viridiplantae</taxon>
        <taxon>Streptophyta</taxon>
        <taxon>Embryophyta</taxon>
        <taxon>Tracheophyta</taxon>
        <taxon>Spermatophyta</taxon>
        <taxon>Magnoliopsida</taxon>
        <taxon>eudicotyledons</taxon>
        <taxon>Gunneridae</taxon>
        <taxon>Pentapetalae</taxon>
        <taxon>rosids</taxon>
        <taxon>malvids</taxon>
        <taxon>Malvales</taxon>
        <taxon>Malvaceae</taxon>
        <taxon>Malvoideae</taxon>
        <taxon>Gossypium</taxon>
    </lineage>
</organism>
<sequence length="24" mass="2671">MRGYGFSTGSSSRSNWKSGDWICT</sequence>
<feature type="region of interest" description="Disordered" evidence="1">
    <location>
        <begin position="1"/>
        <end position="24"/>
    </location>
</feature>
<feature type="compositionally biased region" description="Polar residues" evidence="1">
    <location>
        <begin position="7"/>
        <end position="17"/>
    </location>
</feature>
<evidence type="ECO:0000313" key="3">
    <source>
        <dbReference type="Proteomes" id="UP000593574"/>
    </source>
</evidence>
<proteinExistence type="predicted"/>
<evidence type="ECO:0000256" key="1">
    <source>
        <dbReference type="SAM" id="MobiDB-lite"/>
    </source>
</evidence>
<dbReference type="AlphaFoldDB" id="A0A7J9A6L1"/>
<reference evidence="2 3" key="1">
    <citation type="journal article" date="2019" name="Genome Biol. Evol.">
        <title>Insights into the evolution of the New World diploid cottons (Gossypium, subgenus Houzingenia) based on genome sequencing.</title>
        <authorList>
            <person name="Grover C.E."/>
            <person name="Arick M.A. 2nd"/>
            <person name="Thrash A."/>
            <person name="Conover J.L."/>
            <person name="Sanders W.S."/>
            <person name="Peterson D.G."/>
            <person name="Frelichowski J.E."/>
            <person name="Scheffler J.A."/>
            <person name="Scheffler B.E."/>
            <person name="Wendel J.F."/>
        </authorList>
    </citation>
    <scope>NUCLEOTIDE SEQUENCE [LARGE SCALE GENOMIC DNA]</scope>
    <source>
        <strain evidence="2">4</strain>
        <tissue evidence="2">Leaf</tissue>
    </source>
</reference>
<comment type="caution">
    <text evidence="2">The sequence shown here is derived from an EMBL/GenBank/DDBJ whole genome shotgun (WGS) entry which is preliminary data.</text>
</comment>
<name>A0A7J9A6L1_9ROSI</name>
<accession>A0A7J9A6L1</accession>
<evidence type="ECO:0000313" key="2">
    <source>
        <dbReference type="EMBL" id="MBA0719174.1"/>
    </source>
</evidence>
<dbReference type="Proteomes" id="UP000593574">
    <property type="component" value="Unassembled WGS sequence"/>
</dbReference>
<dbReference type="EMBL" id="JABEZV010000009">
    <property type="protein sequence ID" value="MBA0719174.1"/>
    <property type="molecule type" value="Genomic_DNA"/>
</dbReference>
<gene>
    <name evidence="2" type="ORF">Golax_006875</name>
</gene>
<protein>
    <submittedName>
        <fullName evidence="2">Uncharacterized protein</fullName>
    </submittedName>
</protein>
<keyword evidence="3" id="KW-1185">Reference proteome</keyword>
<feature type="non-terminal residue" evidence="2">
    <location>
        <position position="24"/>
    </location>
</feature>